<dbReference type="Pfam" id="PF00102">
    <property type="entry name" value="Y_phosphatase"/>
    <property type="match status" value="1"/>
</dbReference>
<evidence type="ECO:0000259" key="2">
    <source>
        <dbReference type="PROSITE" id="PS50055"/>
    </source>
</evidence>
<proteinExistence type="predicted"/>
<feature type="domain" description="Tyrosine-protein phosphatase" evidence="2">
    <location>
        <begin position="332"/>
        <end position="600"/>
    </location>
</feature>
<dbReference type="PRINTS" id="PR00700">
    <property type="entry name" value="PRTYPHPHTASE"/>
</dbReference>
<evidence type="ECO:0008006" key="7">
    <source>
        <dbReference type="Google" id="ProtNLM"/>
    </source>
</evidence>
<name>A0A1D1VPX9_RAMVA</name>
<evidence type="ECO:0000313" key="5">
    <source>
        <dbReference type="EMBL" id="GAV03632.1"/>
    </source>
</evidence>
<dbReference type="InterPro" id="IPR001251">
    <property type="entry name" value="CRAL-TRIO_dom"/>
</dbReference>
<protein>
    <recommendedName>
        <fullName evidence="7">Tyrosine-protein phosphatase non-receptor type 9</fullName>
    </recommendedName>
</protein>
<comment type="caution">
    <text evidence="5">The sequence shown here is derived from an EMBL/GenBank/DDBJ whole genome shotgun (WGS) entry which is preliminary data.</text>
</comment>
<evidence type="ECO:0000259" key="4">
    <source>
        <dbReference type="PROSITE" id="PS50191"/>
    </source>
</evidence>
<dbReference type="PANTHER" id="PTHR19134">
    <property type="entry name" value="RECEPTOR-TYPE TYROSINE-PROTEIN PHOSPHATASE"/>
    <property type="match status" value="1"/>
</dbReference>
<dbReference type="Gene3D" id="3.40.525.10">
    <property type="entry name" value="CRAL-TRIO lipid binding domain"/>
    <property type="match status" value="1"/>
</dbReference>
<dbReference type="PANTHER" id="PTHR19134:SF534">
    <property type="entry name" value="LD27988P"/>
    <property type="match status" value="1"/>
</dbReference>
<dbReference type="Gene3D" id="3.90.190.10">
    <property type="entry name" value="Protein tyrosine phosphatase superfamily"/>
    <property type="match status" value="1"/>
</dbReference>
<dbReference type="InterPro" id="IPR050348">
    <property type="entry name" value="Protein-Tyr_Phosphatase"/>
</dbReference>
<dbReference type="InterPro" id="IPR036865">
    <property type="entry name" value="CRAL-TRIO_dom_sf"/>
</dbReference>
<dbReference type="FunFam" id="3.90.190.10:FF:000026">
    <property type="entry name" value="tyrosine-protein phosphatase non-receptor type 9"/>
    <property type="match status" value="1"/>
</dbReference>
<dbReference type="EMBL" id="BDGG01000009">
    <property type="protein sequence ID" value="GAV03632.1"/>
    <property type="molecule type" value="Genomic_DNA"/>
</dbReference>
<dbReference type="PROSITE" id="PS50191">
    <property type="entry name" value="CRAL_TRIO"/>
    <property type="match status" value="1"/>
</dbReference>
<reference evidence="5 6" key="1">
    <citation type="journal article" date="2016" name="Nat. Commun.">
        <title>Extremotolerant tardigrade genome and improved radiotolerance of human cultured cells by tardigrade-unique protein.</title>
        <authorList>
            <person name="Hashimoto T."/>
            <person name="Horikawa D.D."/>
            <person name="Saito Y."/>
            <person name="Kuwahara H."/>
            <person name="Kozuka-Hata H."/>
            <person name="Shin-I T."/>
            <person name="Minakuchi Y."/>
            <person name="Ohishi K."/>
            <person name="Motoyama A."/>
            <person name="Aizu T."/>
            <person name="Enomoto A."/>
            <person name="Kondo K."/>
            <person name="Tanaka S."/>
            <person name="Hara Y."/>
            <person name="Koshikawa S."/>
            <person name="Sagara H."/>
            <person name="Miura T."/>
            <person name="Yokobori S."/>
            <person name="Miyagawa K."/>
            <person name="Suzuki Y."/>
            <person name="Kubo T."/>
            <person name="Oyama M."/>
            <person name="Kohara Y."/>
            <person name="Fujiyama A."/>
            <person name="Arakawa K."/>
            <person name="Katayama T."/>
            <person name="Toyoda A."/>
            <person name="Kunieda T."/>
        </authorList>
    </citation>
    <scope>NUCLEOTIDE SEQUENCE [LARGE SCALE GENOMIC DNA]</scope>
    <source>
        <strain evidence="5 6">YOKOZUNA-1</strain>
    </source>
</reference>
<evidence type="ECO:0000313" key="6">
    <source>
        <dbReference type="Proteomes" id="UP000186922"/>
    </source>
</evidence>
<dbReference type="OrthoDB" id="10051650at2759"/>
<feature type="domain" description="CRAL-TRIO" evidence="4">
    <location>
        <begin position="84"/>
        <end position="241"/>
    </location>
</feature>
<accession>A0A1D1VPX9</accession>
<feature type="compositionally biased region" description="Basic and acidic residues" evidence="1">
    <location>
        <begin position="279"/>
        <end position="303"/>
    </location>
</feature>
<dbReference type="SUPFAM" id="SSF52087">
    <property type="entry name" value="CRAL/TRIO domain"/>
    <property type="match status" value="1"/>
</dbReference>
<organism evidence="5 6">
    <name type="scientific">Ramazzottius varieornatus</name>
    <name type="common">Water bear</name>
    <name type="synonym">Tardigrade</name>
    <dbReference type="NCBI Taxonomy" id="947166"/>
    <lineage>
        <taxon>Eukaryota</taxon>
        <taxon>Metazoa</taxon>
        <taxon>Ecdysozoa</taxon>
        <taxon>Tardigrada</taxon>
        <taxon>Eutardigrada</taxon>
        <taxon>Parachela</taxon>
        <taxon>Hypsibioidea</taxon>
        <taxon>Ramazzottiidae</taxon>
        <taxon>Ramazzottius</taxon>
    </lineage>
</organism>
<dbReference type="AlphaFoldDB" id="A0A1D1VPX9"/>
<dbReference type="SMART" id="SM00404">
    <property type="entry name" value="PTPc_motif"/>
    <property type="match status" value="1"/>
</dbReference>
<feature type="region of interest" description="Disordered" evidence="1">
    <location>
        <begin position="260"/>
        <end position="305"/>
    </location>
</feature>
<dbReference type="Pfam" id="PF00650">
    <property type="entry name" value="CRAL_TRIO"/>
    <property type="match status" value="1"/>
</dbReference>
<dbReference type="PROSITE" id="PS00383">
    <property type="entry name" value="TYR_PHOSPHATASE_1"/>
    <property type="match status" value="1"/>
</dbReference>
<dbReference type="InterPro" id="IPR000242">
    <property type="entry name" value="PTP_cat"/>
</dbReference>
<dbReference type="PROSITE" id="PS50056">
    <property type="entry name" value="TYR_PHOSPHATASE_2"/>
    <property type="match status" value="1"/>
</dbReference>
<dbReference type="InterPro" id="IPR003595">
    <property type="entry name" value="Tyr_Pase_cat"/>
</dbReference>
<dbReference type="InterPro" id="IPR029021">
    <property type="entry name" value="Prot-tyrosine_phosphatase-like"/>
</dbReference>
<dbReference type="InterPro" id="IPR016130">
    <property type="entry name" value="Tyr_Pase_AS"/>
</dbReference>
<evidence type="ECO:0000259" key="3">
    <source>
        <dbReference type="PROSITE" id="PS50056"/>
    </source>
</evidence>
<dbReference type="SUPFAM" id="SSF46938">
    <property type="entry name" value="CRAL/TRIO N-terminal domain"/>
    <property type="match status" value="1"/>
</dbReference>
<feature type="domain" description="Tyrosine specific protein phosphatases" evidence="3">
    <location>
        <begin position="507"/>
        <end position="591"/>
    </location>
</feature>
<dbReference type="InterPro" id="IPR036273">
    <property type="entry name" value="CRAL/TRIO_N_dom_sf"/>
</dbReference>
<dbReference type="SUPFAM" id="SSF52799">
    <property type="entry name" value="(Phosphotyrosine protein) phosphatases II"/>
    <property type="match status" value="1"/>
</dbReference>
<sequence>MGDTVVSDTLTAEEEKAVEEFILLANQWRIGEEAAADRSEFVMRPVAIKFLMARRFDVSRALELFKQHQIVRHTRNLNNIDPSLDPIKSELWSGKFTILERRGSDGAAIALFSGRLHKPQQHEFTMKAVLFQLDVALQDYKTQRLGLIFIYDMTDMTWANSDLRLARELLEILKGSFPARLRKILIVNAPSWLNWPYRLFKPFLSTKMLDRLHVVSSSQLTEHLALKTLPQAESQQKEHEDWMRHCLQVCAVSLTSTPSVESGRLPVRRNPAHQQGSGDDGRRNGQIFGREDVLNGYPDDMKRPVSIHRQSDKGMIVSDFVKLLHMMGREGILRQYEDLRLAAKNVPDSRFSAFRENKLKNRYVDVFCFDDTRVKLRDRLPSEDYIHGNYVDGYEQPKAYISTQGPLPKTFEDFWSMVWQEESRLLVMTTRTVERGRSKCGQYWPAELQETLTFDSFQVTCNHIQQHAHHVQTRLTVKHKDESRDIVHCQFTDWPDYGVPHSAQSMFDFINVMRECQRSSLKSFSPQWTGHANGPPIIIHCSAGIGRSGTLMALDICLRRLDDCGLVDARQTAEKLRSQRFQSIQMPDQYLFYCLAIAEYCVLRNLISSQDARLDDLLEWLQDRDP</sequence>
<keyword evidence="6" id="KW-1185">Reference proteome</keyword>
<dbReference type="Proteomes" id="UP000186922">
    <property type="component" value="Unassembled WGS sequence"/>
</dbReference>
<dbReference type="CDD" id="cd00170">
    <property type="entry name" value="SEC14"/>
    <property type="match status" value="1"/>
</dbReference>
<dbReference type="STRING" id="947166.A0A1D1VPX9"/>
<evidence type="ECO:0000256" key="1">
    <source>
        <dbReference type="SAM" id="MobiDB-lite"/>
    </source>
</evidence>
<dbReference type="InterPro" id="IPR000387">
    <property type="entry name" value="Tyr_Pase_dom"/>
</dbReference>
<dbReference type="SMART" id="SM00516">
    <property type="entry name" value="SEC14"/>
    <property type="match status" value="1"/>
</dbReference>
<dbReference type="PROSITE" id="PS50055">
    <property type="entry name" value="TYR_PHOSPHATASE_PTP"/>
    <property type="match status" value="1"/>
</dbReference>
<dbReference type="GO" id="GO:0004725">
    <property type="term" value="F:protein tyrosine phosphatase activity"/>
    <property type="evidence" value="ECO:0007669"/>
    <property type="project" value="InterPro"/>
</dbReference>
<dbReference type="SMART" id="SM00194">
    <property type="entry name" value="PTPc"/>
    <property type="match status" value="1"/>
</dbReference>
<gene>
    <name evidence="5" type="primary">RvY_14028-1</name>
    <name evidence="5" type="synonym">RvY_14028.1</name>
    <name evidence="5" type="ORF">RvY_14028</name>
</gene>